<organism evidence="5 6">
    <name type="scientific">Thermogutta terrifontis</name>
    <dbReference type="NCBI Taxonomy" id="1331910"/>
    <lineage>
        <taxon>Bacteria</taxon>
        <taxon>Pseudomonadati</taxon>
        <taxon>Planctomycetota</taxon>
        <taxon>Planctomycetia</taxon>
        <taxon>Pirellulales</taxon>
        <taxon>Thermoguttaceae</taxon>
        <taxon>Thermogutta</taxon>
    </lineage>
</organism>
<feature type="modified residue" description="N6-(pyridoxal phosphate)lysine" evidence="3">
    <location>
        <position position="237"/>
    </location>
</feature>
<dbReference type="RefSeq" id="WP_207651816.1">
    <property type="nucleotide sequence ID" value="NZ_CP018477.1"/>
</dbReference>
<keyword evidence="6" id="KW-1185">Reference proteome</keyword>
<protein>
    <submittedName>
        <fullName evidence="5">DegT/DnrJ/EryC1/StrS aminotransferase</fullName>
    </submittedName>
</protein>
<dbReference type="InterPro" id="IPR015422">
    <property type="entry name" value="PyrdxlP-dep_Trfase_small"/>
</dbReference>
<dbReference type="Gene3D" id="3.40.640.10">
    <property type="entry name" value="Type I PLP-dependent aspartate aminotransferase-like (Major domain)"/>
    <property type="match status" value="1"/>
</dbReference>
<keyword evidence="3 4" id="KW-0663">Pyridoxal phosphate</keyword>
<dbReference type="SUPFAM" id="SSF53383">
    <property type="entry name" value="PLP-dependent transferases"/>
    <property type="match status" value="1"/>
</dbReference>
<gene>
    <name evidence="5" type="ORF">THTE_2311</name>
</gene>
<reference evidence="5 6" key="1">
    <citation type="journal article" name="Front. Microbiol.">
        <title>Sugar Metabolism of the First Thermophilic Planctomycete Thermogutta terrifontis: Comparative Genomic and Transcriptomic Approaches.</title>
        <authorList>
            <person name="Elcheninov A.G."/>
            <person name="Menzel P."/>
            <person name="Gudbergsdottir S.R."/>
            <person name="Slesarev A.I."/>
            <person name="Kadnikov V.V."/>
            <person name="Krogh A."/>
            <person name="Bonch-Osmolovskaya E.A."/>
            <person name="Peng X."/>
            <person name="Kublanov I.V."/>
        </authorList>
    </citation>
    <scope>NUCLEOTIDE SEQUENCE [LARGE SCALE GENOMIC DNA]</scope>
    <source>
        <strain evidence="5 6">R1</strain>
    </source>
</reference>
<dbReference type="EMBL" id="CP018477">
    <property type="protein sequence ID" value="ASV74913.1"/>
    <property type="molecule type" value="Genomic_DNA"/>
</dbReference>
<dbReference type="Proteomes" id="UP000215086">
    <property type="component" value="Chromosome"/>
</dbReference>
<dbReference type="InterPro" id="IPR000653">
    <property type="entry name" value="DegT/StrS_aminotransferase"/>
</dbReference>
<accession>A0A286RG26</accession>
<dbReference type="Gene3D" id="3.90.1150.10">
    <property type="entry name" value="Aspartate Aminotransferase, domain 1"/>
    <property type="match status" value="1"/>
</dbReference>
<dbReference type="PROSITE" id="PS51318">
    <property type="entry name" value="TAT"/>
    <property type="match status" value="1"/>
</dbReference>
<dbReference type="InterPro" id="IPR006311">
    <property type="entry name" value="TAT_signal"/>
</dbReference>
<evidence type="ECO:0000313" key="6">
    <source>
        <dbReference type="Proteomes" id="UP000215086"/>
    </source>
</evidence>
<dbReference type="AlphaFoldDB" id="A0A286RG26"/>
<evidence type="ECO:0000256" key="4">
    <source>
        <dbReference type="RuleBase" id="RU004508"/>
    </source>
</evidence>
<evidence type="ECO:0000256" key="1">
    <source>
        <dbReference type="ARBA" id="ARBA00037999"/>
    </source>
</evidence>
<dbReference type="InterPro" id="IPR015424">
    <property type="entry name" value="PyrdxlP-dep_Trfase"/>
</dbReference>
<dbReference type="GO" id="GO:0008483">
    <property type="term" value="F:transaminase activity"/>
    <property type="evidence" value="ECO:0007669"/>
    <property type="project" value="UniProtKB-KW"/>
</dbReference>
<dbReference type="PIRSF" id="PIRSF000390">
    <property type="entry name" value="PLP_StrS"/>
    <property type="match status" value="1"/>
</dbReference>
<dbReference type="PANTHER" id="PTHR30244:SF34">
    <property type="entry name" value="DTDP-4-AMINO-4,6-DIDEOXYGALACTOSE TRANSAMINASE"/>
    <property type="match status" value="1"/>
</dbReference>
<keyword evidence="5" id="KW-0808">Transferase</keyword>
<dbReference type="CDD" id="cd00616">
    <property type="entry name" value="AHBA_syn"/>
    <property type="match status" value="1"/>
</dbReference>
<dbReference type="GO" id="GO:0000271">
    <property type="term" value="P:polysaccharide biosynthetic process"/>
    <property type="evidence" value="ECO:0007669"/>
    <property type="project" value="TreeGrafter"/>
</dbReference>
<feature type="active site" description="Proton acceptor" evidence="2">
    <location>
        <position position="237"/>
    </location>
</feature>
<proteinExistence type="inferred from homology"/>
<evidence type="ECO:0000313" key="5">
    <source>
        <dbReference type="EMBL" id="ASV74913.1"/>
    </source>
</evidence>
<keyword evidence="5" id="KW-0032">Aminotransferase</keyword>
<dbReference type="Pfam" id="PF01041">
    <property type="entry name" value="DegT_DnrJ_EryC1"/>
    <property type="match status" value="1"/>
</dbReference>
<evidence type="ECO:0000256" key="3">
    <source>
        <dbReference type="PIRSR" id="PIRSR000390-2"/>
    </source>
</evidence>
<evidence type="ECO:0000256" key="2">
    <source>
        <dbReference type="PIRSR" id="PIRSR000390-1"/>
    </source>
</evidence>
<dbReference type="KEGG" id="ttf:THTE_2311"/>
<name>A0A286RG26_9BACT</name>
<dbReference type="InterPro" id="IPR015421">
    <property type="entry name" value="PyrdxlP-dep_Trfase_major"/>
</dbReference>
<dbReference type="PANTHER" id="PTHR30244">
    <property type="entry name" value="TRANSAMINASE"/>
    <property type="match status" value="1"/>
</dbReference>
<dbReference type="GO" id="GO:0030170">
    <property type="term" value="F:pyridoxal phosphate binding"/>
    <property type="evidence" value="ECO:0007669"/>
    <property type="project" value="TreeGrafter"/>
</dbReference>
<sequence>MSHRQPKNRLNRRDFVRQGSSAVALGMFLSNGIFNPATAEESFKLAIDGGPKAVTAEAGSGERWGEPELRQLQEMLNQSTLFYWGGPQTALLKKRFQEVCPVKYVQTCSSGTAALHIAVASAGIGLGDEVITSPVTDIGTVIGVIYQQAVPVFADLGPATFNLDPADVERRITPRTRAIIAVHLMGNPCDMEALRQIADRHKLVLIEDCCQAWGAKYRGKPIGTIGDFACFSLQNSKHVTCGDGGVVGTNSDQYGPNIQRFGDKGYDRTRGLGLEVFATNYRMSEPQAAVAAAQLTRLEAIAQKRSRLGNLLTEIISGCPGIIPHQVHPQDRAVYWFYMFRLKLDELRCNRSQFVRALQAEGVPANGGYIGKPLYGEPVFQKHAFFAGHWPVKEMGLTKMDYTQHRCPEAEAILATCVRLPITEFMEEDYIRQVGAAIRKVAKYYAA</sequence>
<comment type="similarity">
    <text evidence="1 4">Belongs to the DegT/DnrJ/EryC1 family.</text>
</comment>